<dbReference type="Proteomes" id="UP001175228">
    <property type="component" value="Unassembled WGS sequence"/>
</dbReference>
<feature type="transmembrane region" description="Helical" evidence="2">
    <location>
        <begin position="43"/>
        <end position="64"/>
    </location>
</feature>
<feature type="compositionally biased region" description="Basic and acidic residues" evidence="1">
    <location>
        <begin position="135"/>
        <end position="145"/>
    </location>
</feature>
<evidence type="ECO:0000256" key="1">
    <source>
        <dbReference type="SAM" id="MobiDB-lite"/>
    </source>
</evidence>
<keyword evidence="2" id="KW-0812">Transmembrane</keyword>
<keyword evidence="2" id="KW-1133">Transmembrane helix</keyword>
<reference evidence="3" key="1">
    <citation type="submission" date="2023-06" db="EMBL/GenBank/DDBJ databases">
        <authorList>
            <consortium name="Lawrence Berkeley National Laboratory"/>
            <person name="Ahrendt S."/>
            <person name="Sahu N."/>
            <person name="Indic B."/>
            <person name="Wong-Bajracharya J."/>
            <person name="Merenyi Z."/>
            <person name="Ke H.-M."/>
            <person name="Monk M."/>
            <person name="Kocsube S."/>
            <person name="Drula E."/>
            <person name="Lipzen A."/>
            <person name="Balint B."/>
            <person name="Henrissat B."/>
            <person name="Andreopoulos B."/>
            <person name="Martin F.M."/>
            <person name="Harder C.B."/>
            <person name="Rigling D."/>
            <person name="Ford K.L."/>
            <person name="Foster G.D."/>
            <person name="Pangilinan J."/>
            <person name="Papanicolaou A."/>
            <person name="Barry K."/>
            <person name="LaButti K."/>
            <person name="Viragh M."/>
            <person name="Koriabine M."/>
            <person name="Yan M."/>
            <person name="Riley R."/>
            <person name="Champramary S."/>
            <person name="Plett K.L."/>
            <person name="Tsai I.J."/>
            <person name="Slot J."/>
            <person name="Sipos G."/>
            <person name="Plett J."/>
            <person name="Nagy L.G."/>
            <person name="Grigoriev I.V."/>
        </authorList>
    </citation>
    <scope>NUCLEOTIDE SEQUENCE</scope>
    <source>
        <strain evidence="3">HWK02</strain>
    </source>
</reference>
<evidence type="ECO:0000313" key="4">
    <source>
        <dbReference type="Proteomes" id="UP001175228"/>
    </source>
</evidence>
<name>A0AA39UTW2_9AGAR</name>
<dbReference type="EMBL" id="JAUEPU010000013">
    <property type="protein sequence ID" value="KAK0497174.1"/>
    <property type="molecule type" value="Genomic_DNA"/>
</dbReference>
<evidence type="ECO:0000256" key="2">
    <source>
        <dbReference type="SAM" id="Phobius"/>
    </source>
</evidence>
<feature type="region of interest" description="Disordered" evidence="1">
    <location>
        <begin position="95"/>
        <end position="145"/>
    </location>
</feature>
<comment type="caution">
    <text evidence="3">The sequence shown here is derived from an EMBL/GenBank/DDBJ whole genome shotgun (WGS) entry which is preliminary data.</text>
</comment>
<keyword evidence="4" id="KW-1185">Reference proteome</keyword>
<sequence>MPTDSQSLFQIFRRSKRRFLLQCVLFCCSTATVLGGYRSNSVFVTILGVLTATITFVATVAEVVHKKTRPSSHDRDIETRLRVLEGRSTSVHSVRVRSPANSTAIQQASQEFDRDTSARWVATISRRSRTPPNSTDRKREQKAYR</sequence>
<proteinExistence type="predicted"/>
<feature type="transmembrane region" description="Helical" evidence="2">
    <location>
        <begin position="19"/>
        <end position="37"/>
    </location>
</feature>
<evidence type="ECO:0000313" key="3">
    <source>
        <dbReference type="EMBL" id="KAK0497174.1"/>
    </source>
</evidence>
<accession>A0AA39UTW2</accession>
<gene>
    <name evidence="3" type="ORF">EDD18DRAFT_1160994</name>
</gene>
<dbReference type="AlphaFoldDB" id="A0AA39UTW2"/>
<feature type="compositionally biased region" description="Polar residues" evidence="1">
    <location>
        <begin position="99"/>
        <end position="110"/>
    </location>
</feature>
<keyword evidence="2" id="KW-0472">Membrane</keyword>
<organism evidence="3 4">
    <name type="scientific">Armillaria luteobubalina</name>
    <dbReference type="NCBI Taxonomy" id="153913"/>
    <lineage>
        <taxon>Eukaryota</taxon>
        <taxon>Fungi</taxon>
        <taxon>Dikarya</taxon>
        <taxon>Basidiomycota</taxon>
        <taxon>Agaricomycotina</taxon>
        <taxon>Agaricomycetes</taxon>
        <taxon>Agaricomycetidae</taxon>
        <taxon>Agaricales</taxon>
        <taxon>Marasmiineae</taxon>
        <taxon>Physalacriaceae</taxon>
        <taxon>Armillaria</taxon>
    </lineage>
</organism>
<protein>
    <submittedName>
        <fullName evidence="3">Uncharacterized protein</fullName>
    </submittedName>
</protein>